<sequence length="699" mass="74135">MNHFVITGARVFDGENSLGTVDVEVADGKIASVGGGHPDGVELIDGSGATLLPGLIDAHTHTGAESLRQALAFGVTTEFDMLSMPHQMIPLRSQVAASNDLADVRSPSIGLTPAGGHPHQLRKGEGDPPWPTATRPDEVAAFVEARIAEGADYLKVLVEDGRLFGSDTLPRLAPELVDATVRESHRRGKMVLAHAMTAETAEQVVDAGVDGLTHLFFDRPPTVELIAKVAAADTFVIPTLTVIASITGEPAGRRLAEDRRVYPKLAPEWRDNLCGAMATSPRSYFDYALETLAALKEAGVSILAGTDAAHLGAPGMAHGASLHDELRLLTTAGFTPAEALRAATSVPARRFGLTDRGRIKPGLRADLVLVAGDPRPPSATPSQSAASGATAPDAPRRLGQATRSRTPDPVAAGHARCHAASTRYAAHHGTFRRPQRPDRHAASRRPRRIPIAAERSRHYTTFDAPRSIPATPQPTDGHPASPPPRRISSQRATFVPPRDLAAMTACQPPAGSQPPQSIPTTMRHLDDHATAPATVRKPGDHTASRPTGHIPTTAQHPSHHTASRRPRSIPATTQHPDDQPSHDGPPTGQRPPPHGIPTTGQRPPPADDPTTGQRPPPASTRRPDNWPPPASTRRPNNQPPPASTRRPNNQPPPAATRRPDDRPSPVTARPRRSTPPAPTPGSANPPRSACCHPTVRRSG</sequence>
<evidence type="ECO:0000313" key="3">
    <source>
        <dbReference type="EMBL" id="MBB2501966.1"/>
    </source>
</evidence>
<evidence type="ECO:0000259" key="2">
    <source>
        <dbReference type="Pfam" id="PF01979"/>
    </source>
</evidence>
<dbReference type="EMBL" id="PJMY01000003">
    <property type="protein sequence ID" value="PKV95713.1"/>
    <property type="molecule type" value="Genomic_DNA"/>
</dbReference>
<evidence type="ECO:0000313" key="6">
    <source>
        <dbReference type="Proteomes" id="UP000550260"/>
    </source>
</evidence>
<feature type="region of interest" description="Disordered" evidence="1">
    <location>
        <begin position="532"/>
        <end position="699"/>
    </location>
</feature>
<dbReference type="Proteomes" id="UP000233750">
    <property type="component" value="Unassembled WGS sequence"/>
</dbReference>
<dbReference type="Gene3D" id="3.30.110.90">
    <property type="entry name" value="Amidohydrolase"/>
    <property type="match status" value="1"/>
</dbReference>
<proteinExistence type="predicted"/>
<feature type="domain" description="Amidohydrolase-related" evidence="2">
    <location>
        <begin position="170"/>
        <end position="378"/>
    </location>
</feature>
<keyword evidence="5" id="KW-1185">Reference proteome</keyword>
<dbReference type="EMBL" id="JACJHR010000033">
    <property type="protein sequence ID" value="MBB2501966.1"/>
    <property type="molecule type" value="Genomic_DNA"/>
</dbReference>
<dbReference type="InterPro" id="IPR032466">
    <property type="entry name" value="Metal_Hydrolase"/>
</dbReference>
<evidence type="ECO:0000313" key="4">
    <source>
        <dbReference type="EMBL" id="PKV95713.1"/>
    </source>
</evidence>
<feature type="region of interest" description="Disordered" evidence="1">
    <location>
        <begin position="108"/>
        <end position="130"/>
    </location>
</feature>
<dbReference type="RefSeq" id="WP_101438668.1">
    <property type="nucleotide sequence ID" value="NZ_JACJHR010000033.1"/>
</dbReference>
<dbReference type="AlphaFoldDB" id="A0A2N3WPE9"/>
<organism evidence="4 5">
    <name type="scientific">Amycolatopsis echigonensis</name>
    <dbReference type="NCBI Taxonomy" id="2576905"/>
    <lineage>
        <taxon>Bacteria</taxon>
        <taxon>Bacillati</taxon>
        <taxon>Actinomycetota</taxon>
        <taxon>Actinomycetes</taxon>
        <taxon>Pseudonocardiales</taxon>
        <taxon>Pseudonocardiaceae</taxon>
        <taxon>Amycolatopsis</taxon>
    </lineage>
</organism>
<dbReference type="Gene3D" id="2.30.40.10">
    <property type="entry name" value="Urease, subunit C, domain 1"/>
    <property type="match status" value="1"/>
</dbReference>
<reference evidence="4 5" key="1">
    <citation type="submission" date="2017-12" db="EMBL/GenBank/DDBJ databases">
        <title>Sequencing the genomes of 1000 Actinobacteria strains.</title>
        <authorList>
            <person name="Klenk H.-P."/>
        </authorList>
    </citation>
    <scope>NUCLEOTIDE SEQUENCE [LARGE SCALE GENOMIC DNA]</scope>
    <source>
        <strain evidence="4 5">DSM 45165</strain>
    </source>
</reference>
<dbReference type="PANTHER" id="PTHR43135:SF3">
    <property type="entry name" value="ALPHA-D-RIBOSE 1-METHYLPHOSPHONATE 5-TRIPHOSPHATE DIPHOSPHATASE"/>
    <property type="match status" value="1"/>
</dbReference>
<evidence type="ECO:0000256" key="1">
    <source>
        <dbReference type="SAM" id="MobiDB-lite"/>
    </source>
</evidence>
<reference evidence="3 6" key="2">
    <citation type="submission" date="2020-08" db="EMBL/GenBank/DDBJ databases">
        <title>Amycolatopsis echigonensis JCM 21831.</title>
        <authorList>
            <person name="Tedsree N."/>
            <person name="Kuncharoen N."/>
            <person name="Likhitwitayawuid K."/>
            <person name="Tanasupawat S."/>
        </authorList>
    </citation>
    <scope>NUCLEOTIDE SEQUENCE [LARGE SCALE GENOMIC DNA]</scope>
    <source>
        <strain evidence="3 6">JCM 21831</strain>
    </source>
</reference>
<dbReference type="PANTHER" id="PTHR43135">
    <property type="entry name" value="ALPHA-D-RIBOSE 1-METHYLPHOSPHONATE 5-TRIPHOSPHATE DIPHOSPHATASE"/>
    <property type="match status" value="1"/>
</dbReference>
<protein>
    <submittedName>
        <fullName evidence="3">Amidohydrolase family protein</fullName>
    </submittedName>
    <submittedName>
        <fullName evidence="4">Imidazolonepropionase-like amidohydrolase</fullName>
    </submittedName>
</protein>
<dbReference type="GO" id="GO:0016810">
    <property type="term" value="F:hydrolase activity, acting on carbon-nitrogen (but not peptide) bonds"/>
    <property type="evidence" value="ECO:0007669"/>
    <property type="project" value="InterPro"/>
</dbReference>
<dbReference type="Gene3D" id="1.20.58.520">
    <property type="entry name" value="Amidohydrolase"/>
    <property type="match status" value="1"/>
</dbReference>
<feature type="compositionally biased region" description="Basic residues" evidence="1">
    <location>
        <begin position="425"/>
        <end position="434"/>
    </location>
</feature>
<accession>A0A8E1W160</accession>
<dbReference type="Pfam" id="PF01979">
    <property type="entry name" value="Amidohydro_1"/>
    <property type="match status" value="1"/>
</dbReference>
<feature type="region of interest" description="Disordered" evidence="1">
    <location>
        <begin position="370"/>
        <end position="489"/>
    </location>
</feature>
<dbReference type="OrthoDB" id="3514520at2"/>
<evidence type="ECO:0000313" key="5">
    <source>
        <dbReference type="Proteomes" id="UP000233750"/>
    </source>
</evidence>
<dbReference type="InterPro" id="IPR051781">
    <property type="entry name" value="Metallo-dep_Hydrolase"/>
</dbReference>
<accession>A0A2N3WPE9</accession>
<feature type="compositionally biased region" description="Low complexity" evidence="1">
    <location>
        <begin position="380"/>
        <end position="392"/>
    </location>
</feature>
<gene>
    <name evidence="4" type="ORF">ATK30_6641</name>
    <name evidence="3" type="ORF">H5411_22900</name>
</gene>
<dbReference type="Proteomes" id="UP000550260">
    <property type="component" value="Unassembled WGS sequence"/>
</dbReference>
<dbReference type="SUPFAM" id="SSF51338">
    <property type="entry name" value="Composite domain of metallo-dependent hydrolases"/>
    <property type="match status" value="1"/>
</dbReference>
<dbReference type="InterPro" id="IPR006680">
    <property type="entry name" value="Amidohydro-rel"/>
</dbReference>
<dbReference type="Gene3D" id="3.40.50.10910">
    <property type="entry name" value="Amidohydrolase"/>
    <property type="match status" value="1"/>
</dbReference>
<name>A0A2N3WPE9_9PSEU</name>
<feature type="compositionally biased region" description="Basic residues" evidence="1">
    <location>
        <begin position="557"/>
        <end position="567"/>
    </location>
</feature>
<dbReference type="InterPro" id="IPR011059">
    <property type="entry name" value="Metal-dep_hydrolase_composite"/>
</dbReference>
<comment type="caution">
    <text evidence="4">The sequence shown here is derived from an EMBL/GenBank/DDBJ whole genome shotgun (WGS) entry which is preliminary data.</text>
</comment>
<dbReference type="SUPFAM" id="SSF51556">
    <property type="entry name" value="Metallo-dependent hydrolases"/>
    <property type="match status" value="1"/>
</dbReference>